<protein>
    <recommendedName>
        <fullName evidence="2">Reverse transcriptase domain-containing protein</fullName>
    </recommendedName>
</protein>
<evidence type="ECO:0008006" key="2">
    <source>
        <dbReference type="Google" id="ProtNLM"/>
    </source>
</evidence>
<accession>A0A0B7BDH4</accession>
<gene>
    <name evidence="1" type="primary">ORF175621</name>
</gene>
<reference evidence="1" key="1">
    <citation type="submission" date="2014-12" db="EMBL/GenBank/DDBJ databases">
        <title>Insight into the proteome of Arion vulgaris.</title>
        <authorList>
            <person name="Aradska J."/>
            <person name="Bulat T."/>
            <person name="Smidak R."/>
            <person name="Sarate P."/>
            <person name="Gangsoo J."/>
            <person name="Sialana F."/>
            <person name="Bilban M."/>
            <person name="Lubec G."/>
        </authorList>
    </citation>
    <scope>NUCLEOTIDE SEQUENCE</scope>
    <source>
        <tissue evidence="1">Skin</tissue>
    </source>
</reference>
<dbReference type="AlphaFoldDB" id="A0A0B7BDH4"/>
<sequence length="66" mass="7736">MPFSTLKQLREEQAGFRKNRSCTDQIVTLRIIVEQSFEWNSSLYVSFGDYEKVFDSLVIVETIKTL</sequence>
<proteinExistence type="predicted"/>
<organism evidence="1">
    <name type="scientific">Arion vulgaris</name>
    <dbReference type="NCBI Taxonomy" id="1028688"/>
    <lineage>
        <taxon>Eukaryota</taxon>
        <taxon>Metazoa</taxon>
        <taxon>Spiralia</taxon>
        <taxon>Lophotrochozoa</taxon>
        <taxon>Mollusca</taxon>
        <taxon>Gastropoda</taxon>
        <taxon>Heterobranchia</taxon>
        <taxon>Euthyneura</taxon>
        <taxon>Panpulmonata</taxon>
        <taxon>Eupulmonata</taxon>
        <taxon>Stylommatophora</taxon>
        <taxon>Helicina</taxon>
        <taxon>Arionoidea</taxon>
        <taxon>Arionidae</taxon>
        <taxon>Arion</taxon>
    </lineage>
</organism>
<evidence type="ECO:0000313" key="1">
    <source>
        <dbReference type="EMBL" id="CEK90230.1"/>
    </source>
</evidence>
<dbReference type="EMBL" id="HACG01043365">
    <property type="protein sequence ID" value="CEK90230.1"/>
    <property type="molecule type" value="Transcribed_RNA"/>
</dbReference>
<name>A0A0B7BDH4_9EUPU</name>